<proteinExistence type="predicted"/>
<dbReference type="Proteomes" id="UP001642409">
    <property type="component" value="Unassembled WGS sequence"/>
</dbReference>
<evidence type="ECO:0000313" key="2">
    <source>
        <dbReference type="EMBL" id="CAI9926071.1"/>
    </source>
</evidence>
<reference evidence="2" key="1">
    <citation type="submission" date="2023-06" db="EMBL/GenBank/DDBJ databases">
        <authorList>
            <person name="Kurt Z."/>
        </authorList>
    </citation>
    <scope>NUCLEOTIDE SEQUENCE</scope>
</reference>
<reference evidence="3 4" key="2">
    <citation type="submission" date="2024-07" db="EMBL/GenBank/DDBJ databases">
        <authorList>
            <person name="Akdeniz Z."/>
        </authorList>
    </citation>
    <scope>NUCLEOTIDE SEQUENCE [LARGE SCALE GENOMIC DNA]</scope>
</reference>
<evidence type="ECO:0000313" key="3">
    <source>
        <dbReference type="EMBL" id="CAL6106974.1"/>
    </source>
</evidence>
<keyword evidence="4" id="KW-1185">Reference proteome</keyword>
<comment type="caution">
    <text evidence="2">The sequence shown here is derived from an EMBL/GenBank/DDBJ whole genome shotgun (WGS) entry which is preliminary data.</text>
</comment>
<protein>
    <submittedName>
        <fullName evidence="3">Hypothetical_protein</fullName>
    </submittedName>
</protein>
<accession>A0AA86NUX6</accession>
<keyword evidence="1" id="KW-1133">Transmembrane helix</keyword>
<evidence type="ECO:0000313" key="4">
    <source>
        <dbReference type="Proteomes" id="UP001642409"/>
    </source>
</evidence>
<dbReference type="EMBL" id="CAXDID020000623">
    <property type="protein sequence ID" value="CAL6106974.1"/>
    <property type="molecule type" value="Genomic_DNA"/>
</dbReference>
<gene>
    <name evidence="2" type="ORF">HINF_LOCUS13716</name>
    <name evidence="3" type="ORF">HINF_LOCUS74137</name>
</gene>
<dbReference type="EMBL" id="CATOUU010000358">
    <property type="protein sequence ID" value="CAI9926071.1"/>
    <property type="molecule type" value="Genomic_DNA"/>
</dbReference>
<name>A0AA86NUX6_9EUKA</name>
<evidence type="ECO:0000256" key="1">
    <source>
        <dbReference type="SAM" id="Phobius"/>
    </source>
</evidence>
<feature type="transmembrane region" description="Helical" evidence="1">
    <location>
        <begin position="41"/>
        <end position="63"/>
    </location>
</feature>
<keyword evidence="1" id="KW-0472">Membrane</keyword>
<organism evidence="2">
    <name type="scientific">Hexamita inflata</name>
    <dbReference type="NCBI Taxonomy" id="28002"/>
    <lineage>
        <taxon>Eukaryota</taxon>
        <taxon>Metamonada</taxon>
        <taxon>Diplomonadida</taxon>
        <taxon>Hexamitidae</taxon>
        <taxon>Hexamitinae</taxon>
        <taxon>Hexamita</taxon>
    </lineage>
</organism>
<sequence>MHILTCTHCNVNTQLESDIQNYLQQSNETEIQNQNFIHCPLMAASALLSCSFTSAFSLLLFSLQKSCRAWIYSFVNSVPLDSAAMYLRSWASPKLTFCRFSTRAWIRFETPNCVFSVRSQTICWPMLWLRIFPSSQQVISTVWRETTPLLMYAQMTHCTKYWLTICFEQFCWTKQLSLYSVDLNQTTNTINN</sequence>
<dbReference type="AlphaFoldDB" id="A0AA86NUX6"/>
<keyword evidence="1" id="KW-0812">Transmembrane</keyword>